<keyword evidence="4" id="KW-1185">Reference proteome</keyword>
<feature type="coiled-coil region" evidence="1">
    <location>
        <begin position="3"/>
        <end position="37"/>
    </location>
</feature>
<dbReference type="OrthoDB" id="5653691at2"/>
<comment type="caution">
    <text evidence="3">The sequence shown here is derived from an EMBL/GenBank/DDBJ whole genome shotgun (WGS) entry which is preliminary data.</text>
</comment>
<feature type="region of interest" description="Disordered" evidence="2">
    <location>
        <begin position="154"/>
        <end position="217"/>
    </location>
</feature>
<evidence type="ECO:0000313" key="4">
    <source>
        <dbReference type="Proteomes" id="UP000248916"/>
    </source>
</evidence>
<reference evidence="3 4" key="1">
    <citation type="submission" date="2018-06" db="EMBL/GenBank/DDBJ databases">
        <title>Genomic Encyclopedia of Archaeal and Bacterial Type Strains, Phase II (KMG-II): from individual species to whole genera.</title>
        <authorList>
            <person name="Goeker M."/>
        </authorList>
    </citation>
    <scope>NUCLEOTIDE SEQUENCE [LARGE SCALE GENOMIC DNA]</scope>
    <source>
        <strain evidence="3 4">DSM 22009</strain>
    </source>
</reference>
<dbReference type="AlphaFoldDB" id="A0A2W7N3P9"/>
<dbReference type="Proteomes" id="UP000248916">
    <property type="component" value="Unassembled WGS sequence"/>
</dbReference>
<gene>
    <name evidence="3" type="ORF">LX81_02896</name>
</gene>
<dbReference type="EMBL" id="QKZL01000014">
    <property type="protein sequence ID" value="PZX14313.1"/>
    <property type="molecule type" value="Genomic_DNA"/>
</dbReference>
<keyword evidence="1" id="KW-0175">Coiled coil</keyword>
<evidence type="ECO:0000256" key="1">
    <source>
        <dbReference type="SAM" id="Coils"/>
    </source>
</evidence>
<proteinExistence type="predicted"/>
<dbReference type="Pfam" id="PF06412">
    <property type="entry name" value="TraD"/>
    <property type="match status" value="1"/>
</dbReference>
<accession>A0A2W7N3P9</accession>
<feature type="compositionally biased region" description="Low complexity" evidence="2">
    <location>
        <begin position="168"/>
        <end position="186"/>
    </location>
</feature>
<feature type="compositionally biased region" description="Low complexity" evidence="2">
    <location>
        <begin position="200"/>
        <end position="217"/>
    </location>
</feature>
<dbReference type="InterPro" id="IPR009444">
    <property type="entry name" value="Conjugal_tfr_TraD_a-type"/>
</dbReference>
<name>A0A2W7N3P9_9RHOB</name>
<evidence type="ECO:0000313" key="3">
    <source>
        <dbReference type="EMBL" id="PZX14313.1"/>
    </source>
</evidence>
<protein>
    <submittedName>
        <fullName evidence="3">Conjugative transfer protein TraD</fullName>
    </submittedName>
</protein>
<dbReference type="RefSeq" id="WP_111538000.1">
    <property type="nucleotide sequence ID" value="NZ_QKZL01000014.1"/>
</dbReference>
<evidence type="ECO:0000256" key="2">
    <source>
        <dbReference type="SAM" id="MobiDB-lite"/>
    </source>
</evidence>
<organism evidence="3 4">
    <name type="scientific">Palleronia aestuarii</name>
    <dbReference type="NCBI Taxonomy" id="568105"/>
    <lineage>
        <taxon>Bacteria</taxon>
        <taxon>Pseudomonadati</taxon>
        <taxon>Pseudomonadota</taxon>
        <taxon>Alphaproteobacteria</taxon>
        <taxon>Rhodobacterales</taxon>
        <taxon>Roseobacteraceae</taxon>
        <taxon>Palleronia</taxon>
    </lineage>
</organism>
<sequence>MARTSLAERQARLDQQRARLQREEAKIREEARKARTRRLIEAGGLVDKAGLGELEANALYGALLEVAGRLGDPAERARWEAAGGRAFDRETRAREAETEPLILALAGAQPALVTARLRGLGFRWSKVLRHWEGLAIYDDARQAADELGGTLTRVGPVAEGDAGGRGAPDGAAEAGSASAPVSPSIPIETSGTERPGDAMTPDGTRPAAAPTAPDAAE</sequence>